<dbReference type="EMBL" id="JAWCUA010000001">
    <property type="protein sequence ID" value="MDU0111643.1"/>
    <property type="molecule type" value="Genomic_DNA"/>
</dbReference>
<dbReference type="PANTHER" id="PTHR40572:SF1">
    <property type="entry name" value="PROTEIN BAX"/>
    <property type="match status" value="1"/>
</dbReference>
<dbReference type="PANTHER" id="PTHR40572">
    <property type="entry name" value="PROTEIN BAX"/>
    <property type="match status" value="1"/>
</dbReference>
<keyword evidence="1" id="KW-0472">Membrane</keyword>
<evidence type="ECO:0000313" key="4">
    <source>
        <dbReference type="Proteomes" id="UP001257914"/>
    </source>
</evidence>
<proteinExistence type="predicted"/>
<keyword evidence="1" id="KW-1133">Transmembrane helix</keyword>
<dbReference type="Pfam" id="PF01832">
    <property type="entry name" value="Glucosaminidase"/>
    <property type="match status" value="1"/>
</dbReference>
<feature type="transmembrane region" description="Helical" evidence="1">
    <location>
        <begin position="5"/>
        <end position="24"/>
    </location>
</feature>
<protein>
    <submittedName>
        <fullName evidence="3">Glucosaminidase domain-containing protein</fullName>
    </submittedName>
</protein>
<gene>
    <name evidence="3" type="ORF">RT723_01180</name>
</gene>
<feature type="domain" description="Mannosyl-glycoprotein endo-beta-N-acetylglucosamidase-like" evidence="2">
    <location>
        <begin position="128"/>
        <end position="253"/>
    </location>
</feature>
<dbReference type="Proteomes" id="UP001257914">
    <property type="component" value="Unassembled WGS sequence"/>
</dbReference>
<sequence>MTLKIVTKIILAAIIVYAAIYPMLNLPTSSITTTEKNNHQPNIVKISPLPDFSTYVDVKEKKVAFFSYLTPYVEQINREISLQRDFISRLDKFPQFTKDAEKLVKIAKKFKVDMEQDFPELKRQLLLRVDTLPIELVLMQAANESAWGTSRFALTANNLFGQWCFRKGCGVVPSGRPVGKTYEVRKFKHPIDSVRGYYHNLNTGHAYDLLRDLRANLRKENKQLDPNVIADGLLSYSTRREAYIAELKQMIRINRKYIKGN</sequence>
<dbReference type="InterPro" id="IPR002901">
    <property type="entry name" value="MGlyc_endo_b_GlcNAc-like_dom"/>
</dbReference>
<comment type="caution">
    <text evidence="3">The sequence shown here is derived from an EMBL/GenBank/DDBJ whole genome shotgun (WGS) entry which is preliminary data.</text>
</comment>
<keyword evidence="4" id="KW-1185">Reference proteome</keyword>
<dbReference type="InterPro" id="IPR053195">
    <property type="entry name" value="Bax-like"/>
</dbReference>
<evidence type="ECO:0000313" key="3">
    <source>
        <dbReference type="EMBL" id="MDU0111643.1"/>
    </source>
</evidence>
<name>A0ABU3QW44_9GAMM</name>
<evidence type="ECO:0000256" key="1">
    <source>
        <dbReference type="SAM" id="Phobius"/>
    </source>
</evidence>
<keyword evidence="1" id="KW-0812">Transmembrane</keyword>
<accession>A0ABU3QW44</accession>
<dbReference type="RefSeq" id="WP_315945556.1">
    <property type="nucleotide sequence ID" value="NZ_JAWCUA010000001.1"/>
</dbReference>
<evidence type="ECO:0000259" key="2">
    <source>
        <dbReference type="Pfam" id="PF01832"/>
    </source>
</evidence>
<dbReference type="Gene3D" id="1.10.530.10">
    <property type="match status" value="1"/>
</dbReference>
<organism evidence="3 4">
    <name type="scientific">Psychrosphaera aquimarina</name>
    <dbReference type="NCBI Taxonomy" id="2044854"/>
    <lineage>
        <taxon>Bacteria</taxon>
        <taxon>Pseudomonadati</taxon>
        <taxon>Pseudomonadota</taxon>
        <taxon>Gammaproteobacteria</taxon>
        <taxon>Alteromonadales</taxon>
        <taxon>Pseudoalteromonadaceae</taxon>
        <taxon>Psychrosphaera</taxon>
    </lineage>
</organism>
<reference evidence="3 4" key="1">
    <citation type="submission" date="2023-10" db="EMBL/GenBank/DDBJ databases">
        <title>Psychrosphaera aquimaarina strain SW33 isolated from seawater.</title>
        <authorList>
            <person name="Bayburt H."/>
            <person name="Kim J.M."/>
            <person name="Choi B.J."/>
            <person name="Jeon C.O."/>
        </authorList>
    </citation>
    <scope>NUCLEOTIDE SEQUENCE [LARGE SCALE GENOMIC DNA]</scope>
    <source>
        <strain evidence="3 4">KCTC 52743</strain>
    </source>
</reference>